<name>A0A367KXT4_RHIST</name>
<feature type="non-terminal residue" evidence="2">
    <location>
        <position position="118"/>
    </location>
</feature>
<proteinExistence type="predicted"/>
<dbReference type="OrthoDB" id="2267458at2759"/>
<evidence type="ECO:0000313" key="3">
    <source>
        <dbReference type="Proteomes" id="UP000253551"/>
    </source>
</evidence>
<sequence>MNKHLIESNLLHNTGSEKDIKLDNSIYKLLSMYLTTDSLPPVKNHRQSSQSTHIYRHRRQNWLGETTQRPSVLEKNTLMNSKSSSVIEPIKKNKTQRSVSFSETVTILSRDNSISLML</sequence>
<evidence type="ECO:0000256" key="1">
    <source>
        <dbReference type="SAM" id="MobiDB-lite"/>
    </source>
</evidence>
<comment type="caution">
    <text evidence="2">The sequence shown here is derived from an EMBL/GenBank/DDBJ whole genome shotgun (WGS) entry which is preliminary data.</text>
</comment>
<accession>A0A367KXT4</accession>
<keyword evidence="3" id="KW-1185">Reference proteome</keyword>
<dbReference type="Proteomes" id="UP000253551">
    <property type="component" value="Unassembled WGS sequence"/>
</dbReference>
<dbReference type="EMBL" id="PJQM01000049">
    <property type="protein sequence ID" value="RCI06995.1"/>
    <property type="molecule type" value="Genomic_DNA"/>
</dbReference>
<gene>
    <name evidence="2" type="ORF">CU098_013951</name>
</gene>
<dbReference type="AlphaFoldDB" id="A0A367KXT4"/>
<reference evidence="2 3" key="1">
    <citation type="journal article" date="2018" name="G3 (Bethesda)">
        <title>Phylogenetic and Phylogenomic Definition of Rhizopus Species.</title>
        <authorList>
            <person name="Gryganskyi A.P."/>
            <person name="Golan J."/>
            <person name="Dolatabadi S."/>
            <person name="Mondo S."/>
            <person name="Robb S."/>
            <person name="Idnurm A."/>
            <person name="Muszewska A."/>
            <person name="Steczkiewicz K."/>
            <person name="Masonjones S."/>
            <person name="Liao H.L."/>
            <person name="Gajdeczka M.T."/>
            <person name="Anike F."/>
            <person name="Vuek A."/>
            <person name="Anishchenko I.M."/>
            <person name="Voigt K."/>
            <person name="de Hoog G.S."/>
            <person name="Smith M.E."/>
            <person name="Heitman J."/>
            <person name="Vilgalys R."/>
            <person name="Stajich J.E."/>
        </authorList>
    </citation>
    <scope>NUCLEOTIDE SEQUENCE [LARGE SCALE GENOMIC DNA]</scope>
    <source>
        <strain evidence="2 3">LSU 92-RS-03</strain>
    </source>
</reference>
<protein>
    <submittedName>
        <fullName evidence="2">Uncharacterized protein</fullName>
    </submittedName>
</protein>
<feature type="region of interest" description="Disordered" evidence="1">
    <location>
        <begin position="41"/>
        <end position="61"/>
    </location>
</feature>
<evidence type="ECO:0000313" key="2">
    <source>
        <dbReference type="EMBL" id="RCI06995.1"/>
    </source>
</evidence>
<organism evidence="2 3">
    <name type="scientific">Rhizopus stolonifer</name>
    <name type="common">Rhizopus nigricans</name>
    <dbReference type="NCBI Taxonomy" id="4846"/>
    <lineage>
        <taxon>Eukaryota</taxon>
        <taxon>Fungi</taxon>
        <taxon>Fungi incertae sedis</taxon>
        <taxon>Mucoromycota</taxon>
        <taxon>Mucoromycotina</taxon>
        <taxon>Mucoromycetes</taxon>
        <taxon>Mucorales</taxon>
        <taxon>Mucorineae</taxon>
        <taxon>Rhizopodaceae</taxon>
        <taxon>Rhizopus</taxon>
    </lineage>
</organism>